<reference evidence="1 2" key="1">
    <citation type="submission" date="2015-10" db="EMBL/GenBank/DDBJ databases">
        <title>Mycobacterium gordonae draft genome assembly.</title>
        <authorList>
            <person name="Ustinova V."/>
            <person name="Smirnova T."/>
            <person name="Blagodatskikh K."/>
            <person name="Varlamov D."/>
            <person name="Larionova E."/>
            <person name="Chernousova L."/>
        </authorList>
    </citation>
    <scope>NUCLEOTIDE SEQUENCE [LARGE SCALE GENOMIC DNA]</scope>
    <source>
        <strain evidence="1 2">CTRI 14-8773</strain>
    </source>
</reference>
<organism evidence="1 2">
    <name type="scientific">Mycobacterium gordonae</name>
    <dbReference type="NCBI Taxonomy" id="1778"/>
    <lineage>
        <taxon>Bacteria</taxon>
        <taxon>Bacillati</taxon>
        <taxon>Actinomycetota</taxon>
        <taxon>Actinomycetes</taxon>
        <taxon>Mycobacteriales</taxon>
        <taxon>Mycobacteriaceae</taxon>
        <taxon>Mycobacterium</taxon>
    </lineage>
</organism>
<proteinExistence type="predicted"/>
<dbReference type="AlphaFoldDB" id="A0A0Q2UFA7"/>
<accession>A0A0Q2UFA7</accession>
<protein>
    <submittedName>
        <fullName evidence="1">Uncharacterized protein</fullName>
    </submittedName>
</protein>
<gene>
    <name evidence="1" type="ORF">AO501_09105</name>
</gene>
<dbReference type="EMBL" id="LKTM01000105">
    <property type="protein sequence ID" value="KQH79408.1"/>
    <property type="molecule type" value="Genomic_DNA"/>
</dbReference>
<evidence type="ECO:0000313" key="2">
    <source>
        <dbReference type="Proteomes" id="UP000051677"/>
    </source>
</evidence>
<sequence length="415" mass="44515">MRATDGIALSREHIEFGERDREQKLRAGLHSDLRSFVVSPPHMTVAYHAGEFAINPSVRPLTLMGEDLRDNPGELILDIGAAAQPTLHVIANGRTLQTLQAHSRRMGVYRFNLAEIIDTLRNQPLVTLALSDDGELVIAAVRPRKLFSTIRVEESGKLLLADHVDVDGLTAYVFATRAPWIPPASVPIGDGRASLPDWLIDAGPMRVVARIEDPWVPMAAPGWPQPGESTFVDADGWVIRDDQEEAALSMFLAGIGPMPTDITDFVRLWTTRAQLPALALGSRIVEVAKAIDTAVYANASAALGALTDSETTGDAIPALMIRSGLAWANLADAHGTSAPPWTMRGAIPAALLSAADSLWSDEEIEAAISICGESVIGLLDGCDPHASAGRMDESADLLDRDPLCQPGLRHPPPDN</sequence>
<dbReference type="Proteomes" id="UP000051677">
    <property type="component" value="Unassembled WGS sequence"/>
</dbReference>
<comment type="caution">
    <text evidence="1">The sequence shown here is derived from an EMBL/GenBank/DDBJ whole genome shotgun (WGS) entry which is preliminary data.</text>
</comment>
<evidence type="ECO:0000313" key="1">
    <source>
        <dbReference type="EMBL" id="KQH79408.1"/>
    </source>
</evidence>
<name>A0A0Q2UFA7_MYCGO</name>